<sequence length="97" mass="10705">EANSETVTDFDSAMDAVEKWTQEEEDDADDQDTTTPSPRSEEGSELSVPTVATMVTLATANPEPEKQAQEIERLRSALVQAQQEIEALETSTNLYRS</sequence>
<evidence type="ECO:0000256" key="1">
    <source>
        <dbReference type="SAM" id="MobiDB-lite"/>
    </source>
</evidence>
<dbReference type="Proteomes" id="UP000035740">
    <property type="component" value="Unassembled WGS sequence"/>
</dbReference>
<feature type="region of interest" description="Disordered" evidence="1">
    <location>
        <begin position="1"/>
        <end position="50"/>
    </location>
</feature>
<proteinExistence type="predicted"/>
<protein>
    <submittedName>
        <fullName evidence="2">Uncharacterized protein</fullName>
    </submittedName>
</protein>
<dbReference type="EMBL" id="KQ109203">
    <property type="protein sequence ID" value="KMS65409.1"/>
    <property type="molecule type" value="Genomic_DNA"/>
</dbReference>
<evidence type="ECO:0000313" key="3">
    <source>
        <dbReference type="Proteomes" id="UP000035740"/>
    </source>
</evidence>
<reference evidence="2 3" key="1">
    <citation type="journal article" date="2014" name="Nature">
        <title>The genome of the recently domesticated crop plant sugar beet (Beta vulgaris).</title>
        <authorList>
            <person name="Dohm J.C."/>
            <person name="Minoche A.E."/>
            <person name="Holtgrawe D."/>
            <person name="Capella-Gutierrez S."/>
            <person name="Zakrzewski F."/>
            <person name="Tafer H."/>
            <person name="Rupp O."/>
            <person name="Sorensen T.R."/>
            <person name="Stracke R."/>
            <person name="Reinhardt R."/>
            <person name="Goesmann A."/>
            <person name="Kraft T."/>
            <person name="Schulz B."/>
            <person name="Stadler P.F."/>
            <person name="Schmidt T."/>
            <person name="Gabaldon T."/>
            <person name="Lehrach H."/>
            <person name="Weisshaar B."/>
            <person name="Himmelbauer H."/>
        </authorList>
    </citation>
    <scope>NUCLEOTIDE SEQUENCE [LARGE SCALE GENOMIC DNA]</scope>
    <source>
        <tissue evidence="2">Taproot</tissue>
    </source>
</reference>
<feature type="non-terminal residue" evidence="2">
    <location>
        <position position="1"/>
    </location>
</feature>
<feature type="compositionally biased region" description="Acidic residues" evidence="1">
    <location>
        <begin position="23"/>
        <end position="32"/>
    </location>
</feature>
<dbReference type="Gramene" id="KMS65409">
    <property type="protein sequence ID" value="KMS65409"/>
    <property type="gene ID" value="BVRB_036280"/>
</dbReference>
<dbReference type="AlphaFoldDB" id="A0A0J7YPE6"/>
<keyword evidence="3" id="KW-1185">Reference proteome</keyword>
<accession>A0A0J7YPE6</accession>
<organism evidence="2 3">
    <name type="scientific">Beta vulgaris subsp. vulgaris</name>
    <name type="common">Beet</name>
    <dbReference type="NCBI Taxonomy" id="3555"/>
    <lineage>
        <taxon>Eukaryota</taxon>
        <taxon>Viridiplantae</taxon>
        <taxon>Streptophyta</taxon>
        <taxon>Embryophyta</taxon>
        <taxon>Tracheophyta</taxon>
        <taxon>Spermatophyta</taxon>
        <taxon>Magnoliopsida</taxon>
        <taxon>eudicotyledons</taxon>
        <taxon>Gunneridae</taxon>
        <taxon>Pentapetalae</taxon>
        <taxon>Caryophyllales</taxon>
        <taxon>Chenopodiaceae</taxon>
        <taxon>Betoideae</taxon>
        <taxon>Beta</taxon>
    </lineage>
</organism>
<name>A0A0J7YPE6_BETVV</name>
<evidence type="ECO:0000313" key="2">
    <source>
        <dbReference type="EMBL" id="KMS65409.1"/>
    </source>
</evidence>
<gene>
    <name evidence="2" type="ORF">BVRB_036280</name>
</gene>